<dbReference type="Proteomes" id="UP000016721">
    <property type="component" value="Unassembled WGS sequence"/>
</dbReference>
<dbReference type="STRING" id="1294142.CINTURNW_1041"/>
<dbReference type="HOGENOM" id="CLU_160533_0_0_9"/>
<reference evidence="1 2" key="1">
    <citation type="journal article" date="2013" name="Genome Announc.">
        <title>Draft Genome Sequence of the Hydrogen- and Ethanol-Producing Bacterium Clostridium intestinale Strain URNW.</title>
        <authorList>
            <person name="Lal S."/>
            <person name="Ramachandran U."/>
            <person name="Zhang X."/>
            <person name="Sparling R."/>
            <person name="Levin D.B."/>
        </authorList>
    </citation>
    <scope>NUCLEOTIDE SEQUENCE [LARGE SCALE GENOMIC DNA]</scope>
    <source>
        <strain evidence="1 2">URNW</strain>
    </source>
</reference>
<evidence type="ECO:0000313" key="2">
    <source>
        <dbReference type="Proteomes" id="UP000016721"/>
    </source>
</evidence>
<proteinExistence type="predicted"/>
<protein>
    <submittedName>
        <fullName evidence="1">Uncharacterized protein</fullName>
    </submittedName>
</protein>
<dbReference type="AlphaFoldDB" id="U2NRR3"/>
<organism evidence="1 2">
    <name type="scientific">Clostridium intestinale URNW</name>
    <dbReference type="NCBI Taxonomy" id="1294142"/>
    <lineage>
        <taxon>Bacteria</taxon>
        <taxon>Bacillati</taxon>
        <taxon>Bacillota</taxon>
        <taxon>Clostridia</taxon>
        <taxon>Eubacteriales</taxon>
        <taxon>Clostridiaceae</taxon>
        <taxon>Clostridium</taxon>
    </lineage>
</organism>
<dbReference type="eggNOG" id="ENOG50335HT">
    <property type="taxonomic scope" value="Bacteria"/>
</dbReference>
<evidence type="ECO:0000313" key="1">
    <source>
        <dbReference type="EMBL" id="ERK31873.1"/>
    </source>
</evidence>
<keyword evidence="2" id="KW-1185">Reference proteome</keyword>
<dbReference type="PATRIC" id="fig|1294142.3.peg.1041"/>
<dbReference type="OrthoDB" id="1936043at2"/>
<name>U2NRR3_9CLOT</name>
<gene>
    <name evidence="1" type="ORF">CINTURNW_1041</name>
</gene>
<sequence length="129" mass="15043">MSKVKLSNEQIINDANKLRAISEKQLPIKVSYALAKNIGKIESELKVYNEERNKLLDQYATKDKKGEFKFDKEGQVIFKDGCKEKWDKDINELLEIENEIDIHKFNINELEGYSISPGELMVIDYMIQE</sequence>
<accession>U2NRR3</accession>
<dbReference type="EMBL" id="APJA01000009">
    <property type="protein sequence ID" value="ERK31873.1"/>
    <property type="molecule type" value="Genomic_DNA"/>
</dbReference>
<dbReference type="RefSeq" id="WP_021801074.1">
    <property type="nucleotide sequence ID" value="NZ_KI273145.1"/>
</dbReference>
<comment type="caution">
    <text evidence="1">The sequence shown here is derived from an EMBL/GenBank/DDBJ whole genome shotgun (WGS) entry which is preliminary data.</text>
</comment>